<comment type="caution">
    <text evidence="4">The sequence shown here is derived from an EMBL/GenBank/DDBJ whole genome shotgun (WGS) entry which is preliminary data.</text>
</comment>
<evidence type="ECO:0000313" key="5">
    <source>
        <dbReference type="Proteomes" id="UP000318693"/>
    </source>
</evidence>
<comment type="similarity">
    <text evidence="1">Belongs to the leucine-binding protein family.</text>
</comment>
<dbReference type="InterPro" id="IPR051010">
    <property type="entry name" value="BCAA_transport"/>
</dbReference>
<dbReference type="PANTHER" id="PTHR30483">
    <property type="entry name" value="LEUCINE-SPECIFIC-BINDING PROTEIN"/>
    <property type="match status" value="1"/>
</dbReference>
<dbReference type="InterPro" id="IPR028082">
    <property type="entry name" value="Peripla_BP_I"/>
</dbReference>
<evidence type="ECO:0000259" key="3">
    <source>
        <dbReference type="Pfam" id="PF13458"/>
    </source>
</evidence>
<organism evidence="4 5">
    <name type="scientific">Georgenia yuyongxinii</name>
    <dbReference type="NCBI Taxonomy" id="2589797"/>
    <lineage>
        <taxon>Bacteria</taxon>
        <taxon>Bacillati</taxon>
        <taxon>Actinomycetota</taxon>
        <taxon>Actinomycetes</taxon>
        <taxon>Micrococcales</taxon>
        <taxon>Bogoriellaceae</taxon>
        <taxon>Georgenia</taxon>
    </lineage>
</organism>
<gene>
    <name evidence="4" type="ORF">FJ693_00630</name>
</gene>
<dbReference type="Gene3D" id="3.40.50.2300">
    <property type="match status" value="2"/>
</dbReference>
<dbReference type="PANTHER" id="PTHR30483:SF6">
    <property type="entry name" value="PERIPLASMIC BINDING PROTEIN OF ABC TRANSPORTER FOR NATURAL AMINO ACIDS"/>
    <property type="match status" value="1"/>
</dbReference>
<dbReference type="EMBL" id="VJXR01000001">
    <property type="protein sequence ID" value="TRW47643.1"/>
    <property type="molecule type" value="Genomic_DNA"/>
</dbReference>
<proteinExistence type="inferred from homology"/>
<accession>A0A552WZ82</accession>
<keyword evidence="5" id="KW-1185">Reference proteome</keyword>
<keyword evidence="2" id="KW-0732">Signal</keyword>
<sequence length="448" mass="46576">MTIVRVKPAQCSQTNRSASLSTNMSNANERGVKMEHNKVSGMRQSAFRRSVVALAATAAASLVLSACGAAEGDSDGGENYTLGFIAPLSGAMAPLGTSMLDGLHLAIDAANADGGVHGRQIVIQVEDNKGDPSSGVTAARALASKSIAVTGGIPAQLIDAEAPIFAREGVPYVVLGAGPAVLDPVQETLFMSDVPSSAQGQPMVEFAEELLGRADFAAAIGPVDTPSGKEWGENVQELSAMSDFTITDSAPIPVTAADLSAQAQRLVAGSPDVILSQAPDVPLVPLVRKIRELGFDGPIVNFAQGSSSAPLMDLEDPEVYIFRTTAQYDPTSEQAGVKRFVELVDAADKADLAMSQTQFSQSYVLGTILIAALEQCGPDCTKEDLTASLNDLTVDTEGFVPTPLVLTEDNHQATRAGVFYHWDGNGVVPAGDATPMPASAYTLEATLD</sequence>
<dbReference type="InterPro" id="IPR028081">
    <property type="entry name" value="Leu-bd"/>
</dbReference>
<dbReference type="AlphaFoldDB" id="A0A552WZ82"/>
<feature type="domain" description="Leucine-binding protein" evidence="3">
    <location>
        <begin position="81"/>
        <end position="425"/>
    </location>
</feature>
<evidence type="ECO:0000256" key="2">
    <source>
        <dbReference type="ARBA" id="ARBA00022729"/>
    </source>
</evidence>
<evidence type="ECO:0000256" key="1">
    <source>
        <dbReference type="ARBA" id="ARBA00010062"/>
    </source>
</evidence>
<protein>
    <submittedName>
        <fullName evidence="4">ABC transporter substrate-binding protein</fullName>
    </submittedName>
</protein>
<name>A0A552WZ82_9MICO</name>
<dbReference type="Pfam" id="PF13458">
    <property type="entry name" value="Peripla_BP_6"/>
    <property type="match status" value="1"/>
</dbReference>
<dbReference type="Proteomes" id="UP000318693">
    <property type="component" value="Unassembled WGS sequence"/>
</dbReference>
<dbReference type="SUPFAM" id="SSF53822">
    <property type="entry name" value="Periplasmic binding protein-like I"/>
    <property type="match status" value="1"/>
</dbReference>
<reference evidence="4 5" key="1">
    <citation type="submission" date="2019-07" db="EMBL/GenBank/DDBJ databases">
        <title>Georgenia wutianyii sp. nov. and Georgenia *** sp. nov. isolated from plateau pika (Ochotona curzoniae) in the Qinghai-Tibet plateau of China.</title>
        <authorList>
            <person name="Tian Z."/>
        </authorList>
    </citation>
    <scope>NUCLEOTIDE SEQUENCE [LARGE SCALE GENOMIC DNA]</scope>
    <source>
        <strain evidence="4 5">Z446</strain>
    </source>
</reference>
<evidence type="ECO:0000313" key="4">
    <source>
        <dbReference type="EMBL" id="TRW47643.1"/>
    </source>
</evidence>